<proteinExistence type="predicted"/>
<dbReference type="Pfam" id="PF03061">
    <property type="entry name" value="4HBT"/>
    <property type="match status" value="1"/>
</dbReference>
<dbReference type="InterPro" id="IPR006683">
    <property type="entry name" value="Thioestr_dom"/>
</dbReference>
<evidence type="ECO:0000256" key="1">
    <source>
        <dbReference type="ARBA" id="ARBA00022801"/>
    </source>
</evidence>
<dbReference type="PANTHER" id="PTHR43240">
    <property type="entry name" value="1,4-DIHYDROXY-2-NAPHTHOYL-COA THIOESTERASE 1"/>
    <property type="match status" value="1"/>
</dbReference>
<dbReference type="InterPro" id="IPR003736">
    <property type="entry name" value="PAAI_dom"/>
</dbReference>
<keyword evidence="1" id="KW-0378">Hydrolase</keyword>
<protein>
    <submittedName>
        <fullName evidence="3">PaaI family thioesterase</fullName>
    </submittedName>
</protein>
<dbReference type="GO" id="GO:0005829">
    <property type="term" value="C:cytosol"/>
    <property type="evidence" value="ECO:0007669"/>
    <property type="project" value="TreeGrafter"/>
</dbReference>
<dbReference type="Gene3D" id="3.10.129.10">
    <property type="entry name" value="Hotdog Thioesterase"/>
    <property type="match status" value="1"/>
</dbReference>
<dbReference type="NCBIfam" id="TIGR00369">
    <property type="entry name" value="unchar_dom_1"/>
    <property type="match status" value="1"/>
</dbReference>
<sequence>MSFDLISVTAGSAVFELTPDEYHYNPIGSVHGGVYATLLDSAAGCAVHSLLPAGVRYTSLDLTVKFLRPVTTDTGQLLSTGTVTHLGKRTALTEAKLTDKDGRLLATAISSCLIIRD</sequence>
<dbReference type="EMBL" id="SUMC01000047">
    <property type="protein sequence ID" value="TKA04806.1"/>
    <property type="molecule type" value="Genomic_DNA"/>
</dbReference>
<evidence type="ECO:0000313" key="4">
    <source>
        <dbReference type="Proteomes" id="UP000305778"/>
    </source>
</evidence>
<evidence type="ECO:0000259" key="2">
    <source>
        <dbReference type="Pfam" id="PF03061"/>
    </source>
</evidence>
<organism evidence="3 4">
    <name type="scientific">Actinacidiphila oryziradicis</name>
    <dbReference type="NCBI Taxonomy" id="2571141"/>
    <lineage>
        <taxon>Bacteria</taxon>
        <taxon>Bacillati</taxon>
        <taxon>Actinomycetota</taxon>
        <taxon>Actinomycetes</taxon>
        <taxon>Kitasatosporales</taxon>
        <taxon>Streptomycetaceae</taxon>
        <taxon>Actinacidiphila</taxon>
    </lineage>
</organism>
<dbReference type="AlphaFoldDB" id="A0A4U0S6S1"/>
<keyword evidence="4" id="KW-1185">Reference proteome</keyword>
<gene>
    <name evidence="3" type="ORF">FCI23_34585</name>
</gene>
<reference evidence="3 4" key="1">
    <citation type="submission" date="2019-04" db="EMBL/GenBank/DDBJ databases">
        <title>Streptomyces oryziradicis sp. nov., a novel actinomycete isolated from rhizosphere soil of rice (Oryza sativa L.).</title>
        <authorList>
            <person name="Li C."/>
        </authorList>
    </citation>
    <scope>NUCLEOTIDE SEQUENCE [LARGE SCALE GENOMIC DNA]</scope>
    <source>
        <strain evidence="3 4">NEAU-C40</strain>
    </source>
</reference>
<comment type="caution">
    <text evidence="3">The sequence shown here is derived from an EMBL/GenBank/DDBJ whole genome shotgun (WGS) entry which is preliminary data.</text>
</comment>
<evidence type="ECO:0000313" key="3">
    <source>
        <dbReference type="EMBL" id="TKA04806.1"/>
    </source>
</evidence>
<dbReference type="Proteomes" id="UP000305778">
    <property type="component" value="Unassembled WGS sequence"/>
</dbReference>
<dbReference type="PANTHER" id="PTHR43240:SF1">
    <property type="entry name" value="BLR5584 PROTEIN"/>
    <property type="match status" value="1"/>
</dbReference>
<dbReference type="SUPFAM" id="SSF54637">
    <property type="entry name" value="Thioesterase/thiol ester dehydrase-isomerase"/>
    <property type="match status" value="1"/>
</dbReference>
<dbReference type="OrthoDB" id="9813282at2"/>
<dbReference type="InterPro" id="IPR029069">
    <property type="entry name" value="HotDog_dom_sf"/>
</dbReference>
<feature type="domain" description="Thioesterase" evidence="2">
    <location>
        <begin position="28"/>
        <end position="105"/>
    </location>
</feature>
<accession>A0A4U0S6S1</accession>
<name>A0A4U0S6S1_9ACTN</name>
<dbReference type="GO" id="GO:0061522">
    <property type="term" value="F:1,4-dihydroxy-2-naphthoyl-CoA thioesterase activity"/>
    <property type="evidence" value="ECO:0007669"/>
    <property type="project" value="TreeGrafter"/>
</dbReference>
<dbReference type="CDD" id="cd03443">
    <property type="entry name" value="PaaI_thioesterase"/>
    <property type="match status" value="1"/>
</dbReference>